<protein>
    <recommendedName>
        <fullName evidence="3">Amidoligase enzyme</fullName>
    </recommendedName>
</protein>
<organism evidence="1 2">
    <name type="scientific">Ophiocordyceps australis</name>
    <dbReference type="NCBI Taxonomy" id="1399860"/>
    <lineage>
        <taxon>Eukaryota</taxon>
        <taxon>Fungi</taxon>
        <taxon>Dikarya</taxon>
        <taxon>Ascomycota</taxon>
        <taxon>Pezizomycotina</taxon>
        <taxon>Sordariomycetes</taxon>
        <taxon>Hypocreomycetidae</taxon>
        <taxon>Hypocreales</taxon>
        <taxon>Ophiocordycipitaceae</taxon>
        <taxon>Ophiocordyceps</taxon>
    </lineage>
</organism>
<dbReference type="AlphaFoldDB" id="A0A2C5XC13"/>
<dbReference type="PANTHER" id="PTHR36847">
    <property type="entry name" value="AMIDOLIGASE ENZYME"/>
    <property type="match status" value="1"/>
</dbReference>
<keyword evidence="2" id="KW-1185">Reference proteome</keyword>
<dbReference type="OrthoDB" id="412402at2759"/>
<dbReference type="STRING" id="1399860.A0A2C5XC13"/>
<proteinExistence type="predicted"/>
<reference evidence="1 2" key="1">
    <citation type="submission" date="2017-06" db="EMBL/GenBank/DDBJ databases">
        <title>Ant-infecting Ophiocordyceps genomes reveal a high diversity of potential behavioral manipulation genes and a possible major role for enterotoxins.</title>
        <authorList>
            <person name="De Bekker C."/>
            <person name="Evans H.C."/>
            <person name="Brachmann A."/>
            <person name="Hughes D.P."/>
        </authorList>
    </citation>
    <scope>NUCLEOTIDE SEQUENCE [LARGE SCALE GENOMIC DNA]</scope>
    <source>
        <strain evidence="1 2">Map64</strain>
    </source>
</reference>
<name>A0A2C5XC13_9HYPO</name>
<evidence type="ECO:0000313" key="2">
    <source>
        <dbReference type="Proteomes" id="UP000226192"/>
    </source>
</evidence>
<dbReference type="Pfam" id="PF12224">
    <property type="entry name" value="Amidoligase_2"/>
    <property type="match status" value="1"/>
</dbReference>
<gene>
    <name evidence="1" type="ORF">CDD81_5881</name>
</gene>
<dbReference type="Proteomes" id="UP000226192">
    <property type="component" value="Unassembled WGS sequence"/>
</dbReference>
<dbReference type="InterPro" id="IPR022025">
    <property type="entry name" value="Amidoligase_2"/>
</dbReference>
<comment type="caution">
    <text evidence="1">The sequence shown here is derived from an EMBL/GenBank/DDBJ whole genome shotgun (WGS) entry which is preliminary data.</text>
</comment>
<evidence type="ECO:0008006" key="3">
    <source>
        <dbReference type="Google" id="ProtNLM"/>
    </source>
</evidence>
<evidence type="ECO:0000313" key="1">
    <source>
        <dbReference type="EMBL" id="PHH66749.1"/>
    </source>
</evidence>
<accession>A0A2C5XC13</accession>
<dbReference type="PANTHER" id="PTHR36847:SF1">
    <property type="entry name" value="AMIDOLIGASE ENZYME"/>
    <property type="match status" value="1"/>
</dbReference>
<sequence>MDETWRGLELTSPVFDKTEIYHGMPQLRQVIAAMRSMKTSFVANSSCGLHLHVGIEGGMNLLVAKQLTTLVLLLERPLLFRLCGPTRVGNRHSPPVADMSRFSQEAHKAGCGQLRSDSLQMKASIPFSIRNLDPRSWNGYNPERLRKMLRLVWQADSLLDIMSGLTKSTSGRCAFALSLRPGELRPEMSYNFAEAQSYYNGTPSTFEFRHSQMSFDSIHIGNWAELCCRLVEIATLPPRTFKLQLEEIINCLPMHGNRGQGKWCEILATLGLKHQIAEWKAQLACYDKGTEICLVDRLGVLQKE</sequence>
<dbReference type="EMBL" id="NJET01000005">
    <property type="protein sequence ID" value="PHH66749.1"/>
    <property type="molecule type" value="Genomic_DNA"/>
</dbReference>